<keyword evidence="2 4" id="KW-0863">Zinc-finger</keyword>
<dbReference type="SUPFAM" id="SSF57903">
    <property type="entry name" value="FYVE/PHD zinc finger"/>
    <property type="match status" value="1"/>
</dbReference>
<dbReference type="EMBL" id="JH767157">
    <property type="protein sequence ID" value="EQC33867.1"/>
    <property type="molecule type" value="Genomic_DNA"/>
</dbReference>
<dbReference type="GeneID" id="19949275"/>
<dbReference type="CDD" id="cd00065">
    <property type="entry name" value="FYVE_like_SF"/>
    <property type="match status" value="1"/>
</dbReference>
<dbReference type="Pfam" id="PF01852">
    <property type="entry name" value="START"/>
    <property type="match status" value="1"/>
</dbReference>
<dbReference type="InterPro" id="IPR017455">
    <property type="entry name" value="Znf_FYVE-rel"/>
</dbReference>
<gene>
    <name evidence="8" type="ORF">SDRG_08548</name>
</gene>
<dbReference type="VEuPathDB" id="FungiDB:SDRG_08548"/>
<evidence type="ECO:0000313" key="9">
    <source>
        <dbReference type="Proteomes" id="UP000030762"/>
    </source>
</evidence>
<evidence type="ECO:0000256" key="2">
    <source>
        <dbReference type="ARBA" id="ARBA00022771"/>
    </source>
</evidence>
<dbReference type="InterPro" id="IPR002913">
    <property type="entry name" value="START_lipid-bd_dom"/>
</dbReference>
<sequence length="434" mass="48496">MHGATRDAGAKDMNPSSVVSRGCVSVDRVTGLHHSTSTTSLQGKHHSCFSQRHPMHLAWPLDTYLFPSPSDDDARRYKSIGDASLRCVLDAALSVERRSSGWRRVGSFNDVRLYEGESAIQGMIPFRIVAKASATLEEIAQIHDFSTHAKCQVYKSVYADDILAMTTLHSFYPRTPHRPFKQLYLKWNANRSPVPMIKDRDFIYVEAQDEVRLTSGRRGWVYAQTSVDVPGFPVFDEAVRGDLYMGMGVVYLETETPGELHVIYHLCVDFKGHIPHWVFKLGMKGRARNIQFINDRVHRLRLSTEPLQQPSEPTSPTTCALCHRHSHAFCKHKCCQACGEVVCSKCSRSWRLSGLAGDTRVYKACVCNVCSQAVRDQDRCPSQRSLDETSPSSDGDLHYGVGAHDDVGDGSSSGTDVAMDLSYLSVYQTKKTTQ</sequence>
<dbReference type="RefSeq" id="XP_008612662.1">
    <property type="nucleotide sequence ID" value="XM_008614440.1"/>
</dbReference>
<dbReference type="PANTHER" id="PTHR13510:SF44">
    <property type="entry name" value="RABENOSYN-5"/>
    <property type="match status" value="1"/>
</dbReference>
<accession>T0RTZ7</accession>
<dbReference type="InterPro" id="IPR052727">
    <property type="entry name" value="Rab4/Rab5_effector"/>
</dbReference>
<dbReference type="SUPFAM" id="SSF55961">
    <property type="entry name" value="Bet v1-like"/>
    <property type="match status" value="1"/>
</dbReference>
<evidence type="ECO:0008006" key="10">
    <source>
        <dbReference type="Google" id="ProtNLM"/>
    </source>
</evidence>
<name>T0RTZ7_SAPDV</name>
<dbReference type="InterPro" id="IPR013083">
    <property type="entry name" value="Znf_RING/FYVE/PHD"/>
</dbReference>
<reference evidence="8 9" key="1">
    <citation type="submission" date="2012-04" db="EMBL/GenBank/DDBJ databases">
        <title>The Genome Sequence of Saprolegnia declina VS20.</title>
        <authorList>
            <consortium name="The Broad Institute Genome Sequencing Platform"/>
            <person name="Russ C."/>
            <person name="Nusbaum C."/>
            <person name="Tyler B."/>
            <person name="van West P."/>
            <person name="Dieguez-Uribeondo J."/>
            <person name="de Bruijn I."/>
            <person name="Tripathy S."/>
            <person name="Jiang R."/>
            <person name="Young S.K."/>
            <person name="Zeng Q."/>
            <person name="Gargeya S."/>
            <person name="Fitzgerald M."/>
            <person name="Haas B."/>
            <person name="Abouelleil A."/>
            <person name="Alvarado L."/>
            <person name="Arachchi H.M."/>
            <person name="Berlin A."/>
            <person name="Chapman S.B."/>
            <person name="Goldberg J."/>
            <person name="Griggs A."/>
            <person name="Gujja S."/>
            <person name="Hansen M."/>
            <person name="Howarth C."/>
            <person name="Imamovic A."/>
            <person name="Larimer J."/>
            <person name="McCowen C."/>
            <person name="Montmayeur A."/>
            <person name="Murphy C."/>
            <person name="Neiman D."/>
            <person name="Pearson M."/>
            <person name="Priest M."/>
            <person name="Roberts A."/>
            <person name="Saif S."/>
            <person name="Shea T."/>
            <person name="Sisk P."/>
            <person name="Sykes S."/>
            <person name="Wortman J."/>
            <person name="Nusbaum C."/>
            <person name="Birren B."/>
        </authorList>
    </citation>
    <scope>NUCLEOTIDE SEQUENCE [LARGE SCALE GENOMIC DNA]</scope>
    <source>
        <strain evidence="8 9">VS20</strain>
    </source>
</reference>
<proteinExistence type="predicted"/>
<dbReference type="GO" id="GO:0008289">
    <property type="term" value="F:lipid binding"/>
    <property type="evidence" value="ECO:0007669"/>
    <property type="project" value="InterPro"/>
</dbReference>
<dbReference type="PANTHER" id="PTHR13510">
    <property type="entry name" value="FYVE-FINGER-CONTAINING RAB5 EFFECTOR PROTEIN RABENOSYN-5-RELATED"/>
    <property type="match status" value="1"/>
</dbReference>
<feature type="domain" description="START" evidence="7">
    <location>
        <begin position="195"/>
        <end position="283"/>
    </location>
</feature>
<evidence type="ECO:0000256" key="1">
    <source>
        <dbReference type="ARBA" id="ARBA00022723"/>
    </source>
</evidence>
<dbReference type="InterPro" id="IPR011011">
    <property type="entry name" value="Znf_FYVE_PHD"/>
</dbReference>
<evidence type="ECO:0000256" key="5">
    <source>
        <dbReference type="SAM" id="MobiDB-lite"/>
    </source>
</evidence>
<dbReference type="Proteomes" id="UP000030762">
    <property type="component" value="Unassembled WGS sequence"/>
</dbReference>
<dbReference type="OMA" id="STHAKCQ"/>
<feature type="domain" description="FYVE-type" evidence="6">
    <location>
        <begin position="313"/>
        <end position="375"/>
    </location>
</feature>
<keyword evidence="3" id="KW-0862">Zinc</keyword>
<dbReference type="PROSITE" id="PS50848">
    <property type="entry name" value="START"/>
    <property type="match status" value="1"/>
</dbReference>
<evidence type="ECO:0000256" key="4">
    <source>
        <dbReference type="PROSITE-ProRule" id="PRU00091"/>
    </source>
</evidence>
<evidence type="ECO:0000259" key="6">
    <source>
        <dbReference type="PROSITE" id="PS50178"/>
    </source>
</evidence>
<dbReference type="Gene3D" id="3.30.530.20">
    <property type="match status" value="1"/>
</dbReference>
<dbReference type="OrthoDB" id="92835at2759"/>
<evidence type="ECO:0000256" key="3">
    <source>
        <dbReference type="ARBA" id="ARBA00022833"/>
    </source>
</evidence>
<evidence type="ECO:0000259" key="7">
    <source>
        <dbReference type="PROSITE" id="PS50848"/>
    </source>
</evidence>
<dbReference type="InParanoid" id="T0RTZ7"/>
<dbReference type="AlphaFoldDB" id="T0RTZ7"/>
<organism evidence="8 9">
    <name type="scientific">Saprolegnia diclina (strain VS20)</name>
    <dbReference type="NCBI Taxonomy" id="1156394"/>
    <lineage>
        <taxon>Eukaryota</taxon>
        <taxon>Sar</taxon>
        <taxon>Stramenopiles</taxon>
        <taxon>Oomycota</taxon>
        <taxon>Saprolegniomycetes</taxon>
        <taxon>Saprolegniales</taxon>
        <taxon>Saprolegniaceae</taxon>
        <taxon>Saprolegnia</taxon>
    </lineage>
</organism>
<evidence type="ECO:0000313" key="8">
    <source>
        <dbReference type="EMBL" id="EQC33867.1"/>
    </source>
</evidence>
<dbReference type="PROSITE" id="PS50178">
    <property type="entry name" value="ZF_FYVE"/>
    <property type="match status" value="1"/>
</dbReference>
<feature type="region of interest" description="Disordered" evidence="5">
    <location>
        <begin position="381"/>
        <end position="413"/>
    </location>
</feature>
<dbReference type="Gene3D" id="3.30.40.10">
    <property type="entry name" value="Zinc/RING finger domain, C3HC4 (zinc finger)"/>
    <property type="match status" value="1"/>
</dbReference>
<dbReference type="GO" id="GO:0008270">
    <property type="term" value="F:zinc ion binding"/>
    <property type="evidence" value="ECO:0007669"/>
    <property type="project" value="UniProtKB-KW"/>
</dbReference>
<protein>
    <recommendedName>
        <fullName evidence="10">FYVE-type domain-containing protein</fullName>
    </recommendedName>
</protein>
<keyword evidence="1" id="KW-0479">Metal-binding</keyword>
<keyword evidence="9" id="KW-1185">Reference proteome</keyword>
<dbReference type="InterPro" id="IPR023393">
    <property type="entry name" value="START-like_dom_sf"/>
</dbReference>